<comment type="similarity">
    <text evidence="1">Belongs to the ATP-dependent AMP-binding enzyme family.</text>
</comment>
<comment type="caution">
    <text evidence="3">The sequence shown here is derived from an EMBL/GenBank/DDBJ whole genome shotgun (WGS) entry which is preliminary data.</text>
</comment>
<gene>
    <name evidence="3" type="ORF">CJP73_01185</name>
</gene>
<dbReference type="SUPFAM" id="SSF56801">
    <property type="entry name" value="Acetyl-CoA synthetase-like"/>
    <property type="match status" value="1"/>
</dbReference>
<proteinExistence type="inferred from homology"/>
<protein>
    <recommendedName>
        <fullName evidence="2">AMP-dependent synthetase/ligase domain-containing protein</fullName>
    </recommendedName>
</protein>
<dbReference type="RefSeq" id="WP_119515292.1">
    <property type="nucleotide sequence ID" value="NZ_NQYH01000001.1"/>
</dbReference>
<evidence type="ECO:0000259" key="2">
    <source>
        <dbReference type="Pfam" id="PF00501"/>
    </source>
</evidence>
<organism evidence="3 4">
    <name type="scientific">Neopusillimonas maritima</name>
    <dbReference type="NCBI Taxonomy" id="2026239"/>
    <lineage>
        <taxon>Bacteria</taxon>
        <taxon>Pseudomonadati</taxon>
        <taxon>Pseudomonadota</taxon>
        <taxon>Betaproteobacteria</taxon>
        <taxon>Burkholderiales</taxon>
        <taxon>Alcaligenaceae</taxon>
        <taxon>Neopusillimonas</taxon>
    </lineage>
</organism>
<dbReference type="GO" id="GO:0006631">
    <property type="term" value="P:fatty acid metabolic process"/>
    <property type="evidence" value="ECO:0007669"/>
    <property type="project" value="TreeGrafter"/>
</dbReference>
<dbReference type="GO" id="GO:0031956">
    <property type="term" value="F:medium-chain fatty acid-CoA ligase activity"/>
    <property type="evidence" value="ECO:0007669"/>
    <property type="project" value="TreeGrafter"/>
</dbReference>
<evidence type="ECO:0000256" key="1">
    <source>
        <dbReference type="ARBA" id="ARBA00006432"/>
    </source>
</evidence>
<dbReference type="InterPro" id="IPR000873">
    <property type="entry name" value="AMP-dep_synth/lig_dom"/>
</dbReference>
<dbReference type="Proteomes" id="UP000266206">
    <property type="component" value="Unassembled WGS sequence"/>
</dbReference>
<dbReference type="PANTHER" id="PTHR43201:SF8">
    <property type="entry name" value="ACYL-COA SYNTHETASE FAMILY MEMBER 3"/>
    <property type="match status" value="1"/>
</dbReference>
<name>A0A3A1YY42_9BURK</name>
<dbReference type="EMBL" id="NQYH01000001">
    <property type="protein sequence ID" value="RIY42088.1"/>
    <property type="molecule type" value="Genomic_DNA"/>
</dbReference>
<accession>A0A3A1YY42</accession>
<reference evidence="3 4" key="1">
    <citation type="submission" date="2017-08" db="EMBL/GenBank/DDBJ databases">
        <title>Pusillimonas indicus sp. nov., a member of the family Alcaligenaceae isolated from surface seawater.</title>
        <authorList>
            <person name="Li J."/>
        </authorList>
    </citation>
    <scope>NUCLEOTIDE SEQUENCE [LARGE SCALE GENOMIC DNA]</scope>
    <source>
        <strain evidence="3 4">L52-1-41</strain>
    </source>
</reference>
<dbReference type="InterPro" id="IPR042099">
    <property type="entry name" value="ANL_N_sf"/>
</dbReference>
<dbReference type="Gene3D" id="3.40.50.12780">
    <property type="entry name" value="N-terminal domain of ligase-like"/>
    <property type="match status" value="1"/>
</dbReference>
<dbReference type="OrthoDB" id="9766486at2"/>
<dbReference type="Pfam" id="PF23562">
    <property type="entry name" value="AMP-binding_C_3"/>
    <property type="match status" value="1"/>
</dbReference>
<evidence type="ECO:0000313" key="4">
    <source>
        <dbReference type="Proteomes" id="UP000266206"/>
    </source>
</evidence>
<dbReference type="PANTHER" id="PTHR43201">
    <property type="entry name" value="ACYL-COA SYNTHETASE"/>
    <property type="match status" value="1"/>
</dbReference>
<evidence type="ECO:0000313" key="3">
    <source>
        <dbReference type="EMBL" id="RIY42088.1"/>
    </source>
</evidence>
<dbReference type="Pfam" id="PF00501">
    <property type="entry name" value="AMP-binding"/>
    <property type="match status" value="1"/>
</dbReference>
<feature type="domain" description="AMP-dependent synthetase/ligase" evidence="2">
    <location>
        <begin position="51"/>
        <end position="429"/>
    </location>
</feature>
<sequence>MNSLANAKFRPVAFGPYTSHVEKRADGGYVLRSPEPLQPYLRCYTEALVYWANKAPDRTFLARRNAQGEWVHLSYASALKRVLHIAQALLDRNLSADRPLMILSENSIESALMMLAAQHVGIPFAPISPAYSLLSRSADRVQHAVKLLTPGVVFAQHADRYAHAIEMAVPKDLELIFVEGHLEGHHCTAFNKLEQTPVTEQVESAHQAVGHETIAKFLFTSGSTKLPKAVVNTHGMLTSNQQMFIQCYLFAKDDPPVLVDWLPWHHTAAGNNNFGIVLYNGGTMYIDDGKPTPDGMAETIRNLREIPSTIHYTVPKGLEMLAHAMKRDTALREQFFKNLKLIFPCGAALPGPLKQTIDELAIQTVGMRIPMTTALGQTETAPFAITAHLPDWQAGVIGNPAPGCEVKLAPVADKLEVRYKGPNITPGYWRQPELTAEAFDEEGYFCSGDAATFIDPEHPEEGLRFDGRIAEDFKLISGTWVNVGALRSSIIAAGAPYIHDAVITGHDRDELGMMLFLLPAATALSPALNDNAGTQDIADNPDVQRWAQNLLNELGAKATGSSNRITRAIILRDPPVMELGEMTDKGSINQRTVLRTRAELVEQLYTDKPGSTVLRLQDRMATS</sequence>
<dbReference type="AlphaFoldDB" id="A0A3A1YY42"/>